<accession>A0A8J8NEF2</accession>
<dbReference type="InterPro" id="IPR040626">
    <property type="entry name" value="Pepdidase_M14_N"/>
</dbReference>
<dbReference type="Pfam" id="PF18027">
    <property type="entry name" value="Pepdidase_M14_N"/>
    <property type="match status" value="1"/>
</dbReference>
<evidence type="ECO:0000256" key="1">
    <source>
        <dbReference type="ARBA" id="ARBA00001947"/>
    </source>
</evidence>
<evidence type="ECO:0000256" key="2">
    <source>
        <dbReference type="SAM" id="MobiDB-lite"/>
    </source>
</evidence>
<keyword evidence="5" id="KW-1185">Reference proteome</keyword>
<dbReference type="PANTHER" id="PTHR12756:SF11">
    <property type="entry name" value="CYTOSOLIC CARBOXYPEPTIDASE 1"/>
    <property type="match status" value="1"/>
</dbReference>
<gene>
    <name evidence="4" type="ORF">FGO68_gene1277</name>
</gene>
<protein>
    <recommendedName>
        <fullName evidence="3">Cytosolic carboxypeptidase N-terminal domain-containing protein</fullName>
    </recommendedName>
</protein>
<dbReference type="PANTHER" id="PTHR12756">
    <property type="entry name" value="CYTOSOLIC CARBOXYPEPTIDASE"/>
    <property type="match status" value="1"/>
</dbReference>
<reference evidence="4" key="1">
    <citation type="submission" date="2019-06" db="EMBL/GenBank/DDBJ databases">
        <authorList>
            <person name="Zheng W."/>
        </authorList>
    </citation>
    <scope>NUCLEOTIDE SEQUENCE</scope>
    <source>
        <strain evidence="4">QDHG01</strain>
    </source>
</reference>
<evidence type="ECO:0000313" key="4">
    <source>
        <dbReference type="EMBL" id="TNV73546.1"/>
    </source>
</evidence>
<dbReference type="Proteomes" id="UP000785679">
    <property type="component" value="Unassembled WGS sequence"/>
</dbReference>
<comment type="cofactor">
    <cofactor evidence="1">
        <name>Zn(2+)</name>
        <dbReference type="ChEBI" id="CHEBI:29105"/>
    </cofactor>
</comment>
<dbReference type="Gene3D" id="2.60.40.3120">
    <property type="match status" value="1"/>
</dbReference>
<comment type="caution">
    <text evidence="4">The sequence shown here is derived from an EMBL/GenBank/DDBJ whole genome shotgun (WGS) entry which is preliminary data.</text>
</comment>
<feature type="domain" description="Cytosolic carboxypeptidase N-terminal" evidence="3">
    <location>
        <begin position="119"/>
        <end position="168"/>
    </location>
</feature>
<name>A0A8J8NEF2_HALGN</name>
<proteinExistence type="predicted"/>
<evidence type="ECO:0000313" key="5">
    <source>
        <dbReference type="Proteomes" id="UP000785679"/>
    </source>
</evidence>
<dbReference type="OrthoDB" id="10253041at2759"/>
<dbReference type="InterPro" id="IPR050821">
    <property type="entry name" value="Cytosolic_carboxypeptidase"/>
</dbReference>
<feature type="region of interest" description="Disordered" evidence="2">
    <location>
        <begin position="1"/>
        <end position="32"/>
    </location>
</feature>
<sequence>MFQSGNLSSQPQLINGVGPSQLSNQSKSAMGRATNMMLSRGKQRKSVAERNDQLFMGILGKKESRGGGATQTNVMLTSQSSVKTPPVSSQQMSRKHFEHANTQPLNAESFGQANGRLKFDSTFEGGNLEIVRERETGVFDIIIRNDSNSSSNIQWFFFRVKTPPQNSSKMPNANVRFNIVNLTKKDSLFEIVSSSLFTKCVGHESEYHVQAFGPGVDIGRKQYQLRAVSLDKRYKLLQHQIHPILLPQF</sequence>
<dbReference type="AlphaFoldDB" id="A0A8J8NEF2"/>
<dbReference type="EMBL" id="RRYP01018623">
    <property type="protein sequence ID" value="TNV73546.1"/>
    <property type="molecule type" value="Genomic_DNA"/>
</dbReference>
<feature type="compositionally biased region" description="Polar residues" evidence="2">
    <location>
        <begin position="1"/>
        <end position="28"/>
    </location>
</feature>
<evidence type="ECO:0000259" key="3">
    <source>
        <dbReference type="Pfam" id="PF18027"/>
    </source>
</evidence>
<organism evidence="4 5">
    <name type="scientific">Halteria grandinella</name>
    <dbReference type="NCBI Taxonomy" id="5974"/>
    <lineage>
        <taxon>Eukaryota</taxon>
        <taxon>Sar</taxon>
        <taxon>Alveolata</taxon>
        <taxon>Ciliophora</taxon>
        <taxon>Intramacronucleata</taxon>
        <taxon>Spirotrichea</taxon>
        <taxon>Stichotrichia</taxon>
        <taxon>Sporadotrichida</taxon>
        <taxon>Halteriidae</taxon>
        <taxon>Halteria</taxon>
    </lineage>
</organism>